<keyword evidence="4 10" id="KW-0812">Transmembrane</keyword>
<evidence type="ECO:0000256" key="7">
    <source>
        <dbReference type="ARBA" id="ARBA00023136"/>
    </source>
</evidence>
<dbReference type="GO" id="GO:0043772">
    <property type="term" value="F:acyl-phosphate glycerol-3-phosphate acyltransferase activity"/>
    <property type="evidence" value="ECO:0007669"/>
    <property type="project" value="UniProtKB-UniRule"/>
</dbReference>
<keyword evidence="11" id="KW-0012">Acyltransferase</keyword>
<evidence type="ECO:0000256" key="8">
    <source>
        <dbReference type="ARBA" id="ARBA00023209"/>
    </source>
</evidence>
<evidence type="ECO:0000256" key="4">
    <source>
        <dbReference type="ARBA" id="ARBA00022692"/>
    </source>
</evidence>
<keyword evidence="5 10" id="KW-1133">Transmembrane helix</keyword>
<dbReference type="Proteomes" id="UP000240811">
    <property type="component" value="Unassembled WGS sequence"/>
</dbReference>
<dbReference type="UniPathway" id="UPA00085"/>
<feature type="transmembrane region" description="Helical" evidence="10">
    <location>
        <begin position="63"/>
        <end position="87"/>
    </location>
</feature>
<dbReference type="Pfam" id="PF02660">
    <property type="entry name" value="G3P_acyltransf"/>
    <property type="match status" value="1"/>
</dbReference>
<comment type="catalytic activity">
    <reaction evidence="10">
        <text>an acyl phosphate + sn-glycerol 3-phosphate = a 1-acyl-sn-glycero-3-phosphate + phosphate</text>
        <dbReference type="Rhea" id="RHEA:34075"/>
        <dbReference type="ChEBI" id="CHEBI:43474"/>
        <dbReference type="ChEBI" id="CHEBI:57597"/>
        <dbReference type="ChEBI" id="CHEBI:57970"/>
        <dbReference type="ChEBI" id="CHEBI:59918"/>
        <dbReference type="EC" id="2.3.1.275"/>
    </reaction>
</comment>
<keyword evidence="3 10" id="KW-0808">Transferase</keyword>
<feature type="transmembrane region" description="Helical" evidence="10">
    <location>
        <begin position="12"/>
        <end position="33"/>
    </location>
</feature>
<feature type="transmembrane region" description="Helical" evidence="10">
    <location>
        <begin position="93"/>
        <end position="110"/>
    </location>
</feature>
<feature type="transmembrane region" description="Helical" evidence="10">
    <location>
        <begin position="122"/>
        <end position="147"/>
    </location>
</feature>
<evidence type="ECO:0000256" key="3">
    <source>
        <dbReference type="ARBA" id="ARBA00022679"/>
    </source>
</evidence>
<keyword evidence="7 10" id="KW-0472">Membrane</keyword>
<keyword evidence="2 10" id="KW-0444">Lipid biosynthesis</keyword>
<dbReference type="EC" id="2.3.1.275" evidence="10"/>
<feature type="transmembrane region" description="Helical" evidence="10">
    <location>
        <begin position="153"/>
        <end position="185"/>
    </location>
</feature>
<reference evidence="12" key="1">
    <citation type="submission" date="2018-02" db="EMBL/GenBank/DDBJ databases">
        <title>Genome sequence of Candidatus Liberibacter europaeus.</title>
        <authorList>
            <person name="Frampton R.A."/>
            <person name="Thompson S.M."/>
            <person name="David C."/>
            <person name="Addison S.M."/>
            <person name="Smith G.R."/>
        </authorList>
    </citation>
    <scope>NUCLEOTIDE SEQUENCE [LARGE SCALE GENOMIC DNA]</scope>
</reference>
<dbReference type="NCBIfam" id="TIGR00023">
    <property type="entry name" value="glycerol-3-phosphate 1-O-acyltransferase PlsY"/>
    <property type="match status" value="1"/>
</dbReference>
<evidence type="ECO:0000256" key="6">
    <source>
        <dbReference type="ARBA" id="ARBA00023098"/>
    </source>
</evidence>
<comment type="similarity">
    <text evidence="10">Belongs to the PlsY family.</text>
</comment>
<comment type="subcellular location">
    <subcellularLocation>
        <location evidence="10">Cell membrane</location>
        <topology evidence="10">Multi-pass membrane protein</topology>
    </subcellularLocation>
</comment>
<dbReference type="SMART" id="SM01207">
    <property type="entry name" value="G3P_acyltransf"/>
    <property type="match status" value="1"/>
</dbReference>
<dbReference type="AlphaFoldDB" id="A0A2T4VXX2"/>
<evidence type="ECO:0000256" key="5">
    <source>
        <dbReference type="ARBA" id="ARBA00022989"/>
    </source>
</evidence>
<dbReference type="HAMAP" id="MF_01043">
    <property type="entry name" value="PlsY"/>
    <property type="match status" value="1"/>
</dbReference>
<evidence type="ECO:0000256" key="10">
    <source>
        <dbReference type="HAMAP-Rule" id="MF_01043"/>
    </source>
</evidence>
<comment type="subunit">
    <text evidence="10">Probably interacts with PlsX.</text>
</comment>
<evidence type="ECO:0000256" key="9">
    <source>
        <dbReference type="ARBA" id="ARBA00023264"/>
    </source>
</evidence>
<comment type="caution">
    <text evidence="11">The sequence shown here is derived from an EMBL/GenBank/DDBJ whole genome shotgun (WGS) entry which is preliminary data.</text>
</comment>
<comment type="pathway">
    <text evidence="10">Lipid metabolism; phospholipid metabolism.</text>
</comment>
<evidence type="ECO:0000313" key="12">
    <source>
        <dbReference type="Proteomes" id="UP000240811"/>
    </source>
</evidence>
<gene>
    <name evidence="10 11" type="primary">plsY</name>
    <name evidence="11" type="ORF">C4617_02075</name>
</gene>
<proteinExistence type="inferred from homology"/>
<evidence type="ECO:0000313" key="11">
    <source>
        <dbReference type="EMBL" id="PTL86625.1"/>
    </source>
</evidence>
<keyword evidence="8 10" id="KW-0594">Phospholipid biosynthesis</keyword>
<keyword evidence="6 10" id="KW-0443">Lipid metabolism</keyword>
<keyword evidence="9 10" id="KW-1208">Phospholipid metabolism</keyword>
<dbReference type="PANTHER" id="PTHR30309">
    <property type="entry name" value="INNER MEMBRANE PROTEIN YGIH"/>
    <property type="match status" value="1"/>
</dbReference>
<dbReference type="InterPro" id="IPR003811">
    <property type="entry name" value="G3P_acylTferase_PlsY"/>
</dbReference>
<comment type="function">
    <text evidence="10">Catalyzes the transfer of an acyl group from acyl-phosphate (acyl-PO(4)) to glycerol-3-phosphate (G3P) to form lysophosphatidic acid (LPA). This enzyme utilizes acyl-phosphate as fatty acyl donor, but not acyl-CoA or acyl-ACP.</text>
</comment>
<dbReference type="EMBL" id="PSQJ01000002">
    <property type="protein sequence ID" value="PTL86625.1"/>
    <property type="molecule type" value="Genomic_DNA"/>
</dbReference>
<evidence type="ECO:0000256" key="2">
    <source>
        <dbReference type="ARBA" id="ARBA00022516"/>
    </source>
</evidence>
<keyword evidence="1 10" id="KW-1003">Cell membrane</keyword>
<dbReference type="GO" id="GO:0005886">
    <property type="term" value="C:plasma membrane"/>
    <property type="evidence" value="ECO:0007669"/>
    <property type="project" value="UniProtKB-SubCell"/>
</dbReference>
<protein>
    <recommendedName>
        <fullName evidence="10">Glycerol-3-phosphate acyltransferase</fullName>
    </recommendedName>
    <alternativeName>
        <fullName evidence="10">Acyl-PO4 G3P acyltransferase</fullName>
    </alternativeName>
    <alternativeName>
        <fullName evidence="10">Acyl-phosphate--glycerol-3-phosphate acyltransferase</fullName>
    </alternativeName>
    <alternativeName>
        <fullName evidence="10">G3P acyltransferase</fullName>
        <shortName evidence="10">GPAT</shortName>
        <ecNumber evidence="10">2.3.1.275</ecNumber>
    </alternativeName>
    <alternativeName>
        <fullName evidence="10">Lysophosphatidic acid synthase</fullName>
        <shortName evidence="10">LPA synthase</shortName>
    </alternativeName>
</protein>
<organism evidence="11 12">
    <name type="scientific">Candidatus Liberibacter europaeus</name>
    <dbReference type="NCBI Taxonomy" id="744859"/>
    <lineage>
        <taxon>Bacteria</taxon>
        <taxon>Pseudomonadati</taxon>
        <taxon>Pseudomonadota</taxon>
        <taxon>Alphaproteobacteria</taxon>
        <taxon>Hyphomicrobiales</taxon>
        <taxon>Rhizobiaceae</taxon>
        <taxon>Liberibacter</taxon>
    </lineage>
</organism>
<dbReference type="GO" id="GO:0008654">
    <property type="term" value="P:phospholipid biosynthetic process"/>
    <property type="evidence" value="ECO:0007669"/>
    <property type="project" value="UniProtKB-UniRule"/>
</dbReference>
<name>A0A2T4VXX2_9HYPH</name>
<dbReference type="PANTHER" id="PTHR30309:SF0">
    <property type="entry name" value="GLYCEROL-3-PHOSPHATE ACYLTRANSFERASE-RELATED"/>
    <property type="match status" value="1"/>
</dbReference>
<accession>A0A2T4VXX2</accession>
<evidence type="ECO:0000256" key="1">
    <source>
        <dbReference type="ARBA" id="ARBA00022475"/>
    </source>
</evidence>
<sequence length="212" mass="23331">MEYLQFSSYDIFTKAISIIIGYTFGSIPFGLFLTHISGIEDIRHIGSGNIGATNVLRTGNKKIAFMTLILDVIKATCSVIIASTLFNDTAGELAGFAAFLGHIFPIWLKFKGGKGVSTYVGVLIALNPNIVMFFASIWILCLLVTYYSSLSSLLATAITLIAIWIISSEINIPIIFTIMTAIVYWKHISNIKRLISGSETKIILRKSNNNEH</sequence>